<feature type="transmembrane region" description="Helical" evidence="1">
    <location>
        <begin position="7"/>
        <end position="30"/>
    </location>
</feature>
<feature type="transmembrane region" description="Helical" evidence="1">
    <location>
        <begin position="106"/>
        <end position="126"/>
    </location>
</feature>
<protein>
    <recommendedName>
        <fullName evidence="4">DUF1648 domain-containing protein</fullName>
    </recommendedName>
</protein>
<evidence type="ECO:0000313" key="2">
    <source>
        <dbReference type="EMBL" id="ORX88049.1"/>
    </source>
</evidence>
<evidence type="ECO:0008006" key="4">
    <source>
        <dbReference type="Google" id="ProtNLM"/>
    </source>
</evidence>
<dbReference type="InParanoid" id="A0A1Y1XQK1"/>
<name>A0A1Y1XQK1_9FUNG</name>
<dbReference type="EMBL" id="MCFE01000540">
    <property type="protein sequence ID" value="ORX88049.1"/>
    <property type="molecule type" value="Genomic_DNA"/>
</dbReference>
<dbReference type="Proteomes" id="UP000193498">
    <property type="component" value="Unassembled WGS sequence"/>
</dbReference>
<feature type="transmembrane region" description="Helical" evidence="1">
    <location>
        <begin position="54"/>
        <end position="79"/>
    </location>
</feature>
<keyword evidence="1" id="KW-1133">Transmembrane helix</keyword>
<keyword evidence="1" id="KW-0472">Membrane</keyword>
<dbReference type="AlphaFoldDB" id="A0A1Y1XQK1"/>
<sequence>MPSFMRTFLIPLAVVLLQSIILVTISVFYYSSLPQEVAIGFNNEGHPTKFQDKIGYYAVKMVLFFPLVYALVALALFAVPRIPLKYARGLGDVAKAEKENPGSLKLFHGLVAKATLWFAVFTAQLLLEIHTLSFEIAKREKDEIFWMFWMFFALFSIELLVTFLILLFRFRSALKEHRTWDSYEHSSFI</sequence>
<gene>
    <name evidence="2" type="ORF">K493DRAFT_79825</name>
</gene>
<evidence type="ECO:0000256" key="1">
    <source>
        <dbReference type="SAM" id="Phobius"/>
    </source>
</evidence>
<comment type="caution">
    <text evidence="2">The sequence shown here is derived from an EMBL/GenBank/DDBJ whole genome shotgun (WGS) entry which is preliminary data.</text>
</comment>
<proteinExistence type="predicted"/>
<reference evidence="2 3" key="1">
    <citation type="submission" date="2016-07" db="EMBL/GenBank/DDBJ databases">
        <title>Pervasive Adenine N6-methylation of Active Genes in Fungi.</title>
        <authorList>
            <consortium name="DOE Joint Genome Institute"/>
            <person name="Mondo S.J."/>
            <person name="Dannebaum R.O."/>
            <person name="Kuo R.C."/>
            <person name="Labutti K."/>
            <person name="Haridas S."/>
            <person name="Kuo A."/>
            <person name="Salamov A."/>
            <person name="Ahrendt S.R."/>
            <person name="Lipzen A."/>
            <person name="Sullivan W."/>
            <person name="Andreopoulos W.B."/>
            <person name="Clum A."/>
            <person name="Lindquist E."/>
            <person name="Daum C."/>
            <person name="Ramamoorthy G.K."/>
            <person name="Gryganskyi A."/>
            <person name="Culley D."/>
            <person name="Magnuson J.K."/>
            <person name="James T.Y."/>
            <person name="O'Malley M.A."/>
            <person name="Stajich J.E."/>
            <person name="Spatafora J.W."/>
            <person name="Visel A."/>
            <person name="Grigoriev I.V."/>
        </authorList>
    </citation>
    <scope>NUCLEOTIDE SEQUENCE [LARGE SCALE GENOMIC DNA]</scope>
    <source>
        <strain evidence="2 3">CBS 931.73</strain>
    </source>
</reference>
<organism evidence="2 3">
    <name type="scientific">Basidiobolus meristosporus CBS 931.73</name>
    <dbReference type="NCBI Taxonomy" id="1314790"/>
    <lineage>
        <taxon>Eukaryota</taxon>
        <taxon>Fungi</taxon>
        <taxon>Fungi incertae sedis</taxon>
        <taxon>Zoopagomycota</taxon>
        <taxon>Entomophthoromycotina</taxon>
        <taxon>Basidiobolomycetes</taxon>
        <taxon>Basidiobolales</taxon>
        <taxon>Basidiobolaceae</taxon>
        <taxon>Basidiobolus</taxon>
    </lineage>
</organism>
<keyword evidence="3" id="KW-1185">Reference proteome</keyword>
<feature type="transmembrane region" description="Helical" evidence="1">
    <location>
        <begin position="146"/>
        <end position="168"/>
    </location>
</feature>
<evidence type="ECO:0000313" key="3">
    <source>
        <dbReference type="Proteomes" id="UP000193498"/>
    </source>
</evidence>
<keyword evidence="1" id="KW-0812">Transmembrane</keyword>
<accession>A0A1Y1XQK1</accession>